<evidence type="ECO:0000256" key="1">
    <source>
        <dbReference type="SAM" id="MobiDB-lite"/>
    </source>
</evidence>
<dbReference type="OrthoDB" id="2630025at2"/>
<dbReference type="EMBL" id="RHLK01000003">
    <property type="protein sequence ID" value="MVO99629.1"/>
    <property type="molecule type" value="Genomic_DNA"/>
</dbReference>
<dbReference type="Proteomes" id="UP000490800">
    <property type="component" value="Unassembled WGS sequence"/>
</dbReference>
<feature type="domain" description="SLH" evidence="3">
    <location>
        <begin position="103"/>
        <end position="165"/>
    </location>
</feature>
<dbReference type="InterPro" id="IPR001119">
    <property type="entry name" value="SLH_dom"/>
</dbReference>
<feature type="region of interest" description="Disordered" evidence="1">
    <location>
        <begin position="85"/>
        <end position="108"/>
    </location>
</feature>
<evidence type="ECO:0000256" key="2">
    <source>
        <dbReference type="SAM" id="SignalP"/>
    </source>
</evidence>
<sequence length="488" mass="52224">MGRTLASLALPAVAAVLTAAVVMIPVSGEAQAAAAPASADYPGMKALAEAGGAGKMRQRVIASAEADCTWGGVGKARAPVQSIADAAEAPSAREADVHARADSPQPFNDVAPDTYGAAAIHELAEHGIAEGISAGKFDPAGIATREQFAKLLTAASRDAKEIAASRGRMPFTDVTSVWSRPYIAAAYASGLIDGTTAVTFSPERPVSRQAAAAMVWRWLEAQGVEAPASAGGRSDAHTDSWAETAVRNLSLLGPSWSRADSSYTPESVMTRGDSAVLIAGALCLLESTADERLRKAQEPIGLQEAVELIRRSEQRTADLLLVLFDHQLASGYKPSFDAIEARLLHFYADSSRWRTFYEHQMGGIYEMSAVVPSPVMPGASFEITGRTDETLQIRGKRPEGANTTAAYLTYKLVLREAAWVIDHFAELPLTEPFTREEASGIVALYYDEAATRLLEEREDRYLFEVGEKGEEVLLSVYKNNGSLVMEKT</sequence>
<organism evidence="4 5">
    <name type="scientific">Paenibacillus lutrae</name>
    <dbReference type="NCBI Taxonomy" id="2078573"/>
    <lineage>
        <taxon>Bacteria</taxon>
        <taxon>Bacillati</taxon>
        <taxon>Bacillota</taxon>
        <taxon>Bacilli</taxon>
        <taxon>Bacillales</taxon>
        <taxon>Paenibacillaceae</taxon>
        <taxon>Paenibacillus</taxon>
    </lineage>
</organism>
<feature type="compositionally biased region" description="Basic and acidic residues" evidence="1">
    <location>
        <begin position="91"/>
        <end position="101"/>
    </location>
</feature>
<dbReference type="AlphaFoldDB" id="A0A7X3FH31"/>
<evidence type="ECO:0000259" key="3">
    <source>
        <dbReference type="PROSITE" id="PS51272"/>
    </source>
</evidence>
<gene>
    <name evidence="4" type="ORF">EDM21_08810</name>
</gene>
<protein>
    <submittedName>
        <fullName evidence="4">S-layer homology domain-containing protein</fullName>
    </submittedName>
</protein>
<evidence type="ECO:0000313" key="4">
    <source>
        <dbReference type="EMBL" id="MVO99629.1"/>
    </source>
</evidence>
<feature type="chain" id="PRO_5030652434" evidence="2">
    <location>
        <begin position="33"/>
        <end position="488"/>
    </location>
</feature>
<name>A0A7X3FH31_9BACL</name>
<feature type="domain" description="SLH" evidence="3">
    <location>
        <begin position="166"/>
        <end position="229"/>
    </location>
</feature>
<evidence type="ECO:0000313" key="5">
    <source>
        <dbReference type="Proteomes" id="UP000490800"/>
    </source>
</evidence>
<dbReference type="Pfam" id="PF00395">
    <property type="entry name" value="SLH"/>
    <property type="match status" value="2"/>
</dbReference>
<keyword evidence="2" id="KW-0732">Signal</keyword>
<feature type="signal peptide" evidence="2">
    <location>
        <begin position="1"/>
        <end position="32"/>
    </location>
</feature>
<comment type="caution">
    <text evidence="4">The sequence shown here is derived from an EMBL/GenBank/DDBJ whole genome shotgun (WGS) entry which is preliminary data.</text>
</comment>
<proteinExistence type="predicted"/>
<keyword evidence="5" id="KW-1185">Reference proteome</keyword>
<dbReference type="PROSITE" id="PS51272">
    <property type="entry name" value="SLH"/>
    <property type="match status" value="2"/>
</dbReference>
<accession>A0A7X3FH31</accession>
<reference evidence="4 5" key="1">
    <citation type="journal article" date="2019" name="Microorganisms">
        <title>Paenibacillus lutrae sp. nov., A Chitinolytic Species Isolated from A River Otter in Castril Natural Park, Granada, Spain.</title>
        <authorList>
            <person name="Rodriguez M."/>
            <person name="Reina J.C."/>
            <person name="Bejar V."/>
            <person name="Llamas I."/>
        </authorList>
    </citation>
    <scope>NUCLEOTIDE SEQUENCE [LARGE SCALE GENOMIC DNA]</scope>
    <source>
        <strain evidence="4 5">N10</strain>
    </source>
</reference>